<feature type="transmembrane region" description="Helical" evidence="1">
    <location>
        <begin position="77"/>
        <end position="97"/>
    </location>
</feature>
<organism evidence="3 4">
    <name type="scientific">Catenulispora yoronensis</name>
    <dbReference type="NCBI Taxonomy" id="450799"/>
    <lineage>
        <taxon>Bacteria</taxon>
        <taxon>Bacillati</taxon>
        <taxon>Actinomycetota</taxon>
        <taxon>Actinomycetes</taxon>
        <taxon>Catenulisporales</taxon>
        <taxon>Catenulisporaceae</taxon>
        <taxon>Catenulispora</taxon>
    </lineage>
</organism>
<reference evidence="3 4" key="1">
    <citation type="journal article" date="2019" name="Int. J. Syst. Evol. Microbiol.">
        <title>The Global Catalogue of Microorganisms (GCM) 10K type strain sequencing project: providing services to taxonomists for standard genome sequencing and annotation.</title>
        <authorList>
            <consortium name="The Broad Institute Genomics Platform"/>
            <consortium name="The Broad Institute Genome Sequencing Center for Infectious Disease"/>
            <person name="Wu L."/>
            <person name="Ma J."/>
        </authorList>
    </citation>
    <scope>NUCLEOTIDE SEQUENCE [LARGE SCALE GENOMIC DNA]</scope>
    <source>
        <strain evidence="3 4">JCM 16014</strain>
    </source>
</reference>
<accession>A0ABN2V9L7</accession>
<evidence type="ECO:0000313" key="4">
    <source>
        <dbReference type="Proteomes" id="UP001500751"/>
    </source>
</evidence>
<evidence type="ECO:0000259" key="2">
    <source>
        <dbReference type="Pfam" id="PF23636"/>
    </source>
</evidence>
<evidence type="ECO:0000313" key="3">
    <source>
        <dbReference type="EMBL" id="GAA2055540.1"/>
    </source>
</evidence>
<feature type="transmembrane region" description="Helical" evidence="1">
    <location>
        <begin position="126"/>
        <end position="145"/>
    </location>
</feature>
<name>A0ABN2V9L7_9ACTN</name>
<dbReference type="Proteomes" id="UP001500751">
    <property type="component" value="Unassembled WGS sequence"/>
</dbReference>
<gene>
    <name evidence="3" type="ORF">GCM10009839_75240</name>
</gene>
<evidence type="ECO:0000256" key="1">
    <source>
        <dbReference type="SAM" id="Phobius"/>
    </source>
</evidence>
<dbReference type="Pfam" id="PF23636">
    <property type="entry name" value="DUF7144"/>
    <property type="match status" value="1"/>
</dbReference>
<keyword evidence="1" id="KW-0472">Membrane</keyword>
<protein>
    <recommendedName>
        <fullName evidence="2">DUF7144 domain-containing protein</fullName>
    </recommendedName>
</protein>
<proteinExistence type="predicted"/>
<sequence>MVLWGTLKKEGTTMAQYTADSGSKRTNPWAYGLSLFAGIMMVISGIMDLLYGITAAAHNDIIVTTPNYAFKLNTSSWGWVHIILGALLILVGACVLMGQTWARYAGIVVVGLAAIGNFMSLPYQPWWSLALLAIDVFVIWGLATADPDQVI</sequence>
<keyword evidence="1" id="KW-0812">Transmembrane</keyword>
<keyword evidence="4" id="KW-1185">Reference proteome</keyword>
<dbReference type="InterPro" id="IPR055568">
    <property type="entry name" value="DUF7144"/>
</dbReference>
<comment type="caution">
    <text evidence="3">The sequence shown here is derived from an EMBL/GenBank/DDBJ whole genome shotgun (WGS) entry which is preliminary data.</text>
</comment>
<feature type="transmembrane region" description="Helical" evidence="1">
    <location>
        <begin position="104"/>
        <end position="120"/>
    </location>
</feature>
<feature type="domain" description="DUF7144" evidence="2">
    <location>
        <begin position="34"/>
        <end position="145"/>
    </location>
</feature>
<keyword evidence="1" id="KW-1133">Transmembrane helix</keyword>
<feature type="transmembrane region" description="Helical" evidence="1">
    <location>
        <begin position="33"/>
        <end position="57"/>
    </location>
</feature>
<dbReference type="EMBL" id="BAAAQN010000062">
    <property type="protein sequence ID" value="GAA2055540.1"/>
    <property type="molecule type" value="Genomic_DNA"/>
</dbReference>